<dbReference type="EMBL" id="CADCTS010000542">
    <property type="protein sequence ID" value="CAA9344782.1"/>
    <property type="molecule type" value="Genomic_DNA"/>
</dbReference>
<feature type="non-terminal residue" evidence="2">
    <location>
        <position position="1"/>
    </location>
</feature>
<gene>
    <name evidence="2" type="ORF">AVDCRST_MAG48-3869</name>
</gene>
<proteinExistence type="predicted"/>
<organism evidence="2">
    <name type="scientific">uncultured Friedmanniella sp</name>
    <dbReference type="NCBI Taxonomy" id="335381"/>
    <lineage>
        <taxon>Bacteria</taxon>
        <taxon>Bacillati</taxon>
        <taxon>Actinomycetota</taxon>
        <taxon>Actinomycetes</taxon>
        <taxon>Propionibacteriales</taxon>
        <taxon>Nocardioidaceae</taxon>
        <taxon>Friedmanniella</taxon>
        <taxon>environmental samples</taxon>
    </lineage>
</organism>
<protein>
    <submittedName>
        <fullName evidence="2">Uncharacterized protein</fullName>
    </submittedName>
</protein>
<evidence type="ECO:0000313" key="2">
    <source>
        <dbReference type="EMBL" id="CAA9344782.1"/>
    </source>
</evidence>
<dbReference type="AlphaFoldDB" id="A0A6J4M2W9"/>
<accession>A0A6J4M2W9</accession>
<feature type="compositionally biased region" description="Basic and acidic residues" evidence="1">
    <location>
        <begin position="21"/>
        <end position="37"/>
    </location>
</feature>
<feature type="compositionally biased region" description="Basic residues" evidence="1">
    <location>
        <begin position="1"/>
        <end position="12"/>
    </location>
</feature>
<reference evidence="2" key="1">
    <citation type="submission" date="2020-02" db="EMBL/GenBank/DDBJ databases">
        <authorList>
            <person name="Meier V. D."/>
        </authorList>
    </citation>
    <scope>NUCLEOTIDE SEQUENCE</scope>
    <source>
        <strain evidence="2">AVDCRST_MAG48</strain>
    </source>
</reference>
<evidence type="ECO:0000256" key="1">
    <source>
        <dbReference type="SAM" id="MobiDB-lite"/>
    </source>
</evidence>
<feature type="non-terminal residue" evidence="2">
    <location>
        <position position="37"/>
    </location>
</feature>
<name>A0A6J4M2W9_9ACTN</name>
<sequence length="37" mass="3935">GRRPGRPARARRSTAGGSSGRRPDGPRPRGDRRPAAL</sequence>
<feature type="region of interest" description="Disordered" evidence="1">
    <location>
        <begin position="1"/>
        <end position="37"/>
    </location>
</feature>